<evidence type="ECO:0000256" key="9">
    <source>
        <dbReference type="ARBA" id="ARBA00030795"/>
    </source>
</evidence>
<dbReference type="InterPro" id="IPR001497">
    <property type="entry name" value="MethylDNA_cys_MeTrfase_AS"/>
</dbReference>
<protein>
    <recommendedName>
        <fullName evidence="4">Methylated-DNA--protein-cysteine methyltransferase</fullName>
        <ecNumber evidence="3">2.1.1.63</ecNumber>
    </recommendedName>
    <alternativeName>
        <fullName evidence="9">6-O-methylguanine-DNA methyltransferase</fullName>
    </alternativeName>
    <alternativeName>
        <fullName evidence="10">O-6-methylguanine-DNA-alkyltransferase</fullName>
    </alternativeName>
</protein>
<dbReference type="PANTHER" id="PTHR10815:SF13">
    <property type="entry name" value="METHYLATED-DNA--PROTEIN-CYSTEINE METHYLTRANSFERASE"/>
    <property type="match status" value="1"/>
</dbReference>
<dbReference type="OrthoDB" id="1907495at2759"/>
<dbReference type="CDD" id="cd06445">
    <property type="entry name" value="ATase"/>
    <property type="match status" value="1"/>
</dbReference>
<comment type="similarity">
    <text evidence="2">Belongs to the MGMT family.</text>
</comment>
<dbReference type="InterPro" id="IPR036388">
    <property type="entry name" value="WH-like_DNA-bd_sf"/>
</dbReference>
<evidence type="ECO:0000256" key="8">
    <source>
        <dbReference type="ARBA" id="ARBA00023204"/>
    </source>
</evidence>
<gene>
    <name evidence="12" type="ORF">CTOB1V02_LOCUS16750</name>
</gene>
<dbReference type="InterPro" id="IPR036217">
    <property type="entry name" value="MethylDNA_cys_MeTrfase_DNAb"/>
</dbReference>
<dbReference type="InterPro" id="IPR036631">
    <property type="entry name" value="MGMT_N_sf"/>
</dbReference>
<dbReference type="GO" id="GO:0006281">
    <property type="term" value="P:DNA repair"/>
    <property type="evidence" value="ECO:0007669"/>
    <property type="project" value="UniProtKB-KW"/>
</dbReference>
<evidence type="ECO:0000256" key="5">
    <source>
        <dbReference type="ARBA" id="ARBA00022603"/>
    </source>
</evidence>
<organism evidence="12">
    <name type="scientific">Cyprideis torosa</name>
    <dbReference type="NCBI Taxonomy" id="163714"/>
    <lineage>
        <taxon>Eukaryota</taxon>
        <taxon>Metazoa</taxon>
        <taxon>Ecdysozoa</taxon>
        <taxon>Arthropoda</taxon>
        <taxon>Crustacea</taxon>
        <taxon>Oligostraca</taxon>
        <taxon>Ostracoda</taxon>
        <taxon>Podocopa</taxon>
        <taxon>Podocopida</taxon>
        <taxon>Cytherocopina</taxon>
        <taxon>Cytheroidea</taxon>
        <taxon>Cytherideidae</taxon>
        <taxon>Cyprideis</taxon>
    </lineage>
</organism>
<dbReference type="PANTHER" id="PTHR10815">
    <property type="entry name" value="METHYLATED-DNA--PROTEIN-CYSTEINE METHYLTRANSFERASE"/>
    <property type="match status" value="1"/>
</dbReference>
<evidence type="ECO:0000256" key="4">
    <source>
        <dbReference type="ARBA" id="ARBA00015377"/>
    </source>
</evidence>
<dbReference type="PROSITE" id="PS00374">
    <property type="entry name" value="MGMT"/>
    <property type="match status" value="1"/>
</dbReference>
<reference evidence="12" key="1">
    <citation type="submission" date="2020-11" db="EMBL/GenBank/DDBJ databases">
        <authorList>
            <person name="Tran Van P."/>
        </authorList>
    </citation>
    <scope>NUCLEOTIDE SEQUENCE</scope>
</reference>
<dbReference type="AlphaFoldDB" id="A0A7R8WVZ3"/>
<evidence type="ECO:0000256" key="3">
    <source>
        <dbReference type="ARBA" id="ARBA00011918"/>
    </source>
</evidence>
<dbReference type="FunFam" id="1.10.10.10:FF:000214">
    <property type="entry name" value="Methylated-DNA--protein-cysteine methyltransferase"/>
    <property type="match status" value="1"/>
</dbReference>
<comment type="catalytic activity">
    <reaction evidence="1">
        <text>a 4-O-methyl-thymidine in DNA + L-cysteinyl-[protein] = a thymidine in DNA + S-methyl-L-cysteinyl-[protein]</text>
        <dbReference type="Rhea" id="RHEA:53428"/>
        <dbReference type="Rhea" id="RHEA-COMP:10131"/>
        <dbReference type="Rhea" id="RHEA-COMP:10132"/>
        <dbReference type="Rhea" id="RHEA-COMP:13555"/>
        <dbReference type="Rhea" id="RHEA-COMP:13556"/>
        <dbReference type="ChEBI" id="CHEBI:29950"/>
        <dbReference type="ChEBI" id="CHEBI:82612"/>
        <dbReference type="ChEBI" id="CHEBI:137386"/>
        <dbReference type="ChEBI" id="CHEBI:137387"/>
        <dbReference type="EC" id="2.1.1.63"/>
    </reaction>
</comment>
<dbReference type="NCBIfam" id="TIGR00589">
    <property type="entry name" value="ogt"/>
    <property type="match status" value="1"/>
</dbReference>
<keyword evidence="5" id="KW-0489">Methyltransferase</keyword>
<accession>A0A7R8WVZ3</accession>
<evidence type="ECO:0000256" key="7">
    <source>
        <dbReference type="ARBA" id="ARBA00022763"/>
    </source>
</evidence>
<dbReference type="EMBL" id="OB711887">
    <property type="protein sequence ID" value="CAD7238935.1"/>
    <property type="molecule type" value="Genomic_DNA"/>
</dbReference>
<dbReference type="Gene3D" id="1.10.10.10">
    <property type="entry name" value="Winged helix-like DNA-binding domain superfamily/Winged helix DNA-binding domain"/>
    <property type="match status" value="1"/>
</dbReference>
<evidence type="ECO:0000256" key="6">
    <source>
        <dbReference type="ARBA" id="ARBA00022679"/>
    </source>
</evidence>
<evidence type="ECO:0000256" key="2">
    <source>
        <dbReference type="ARBA" id="ARBA00008711"/>
    </source>
</evidence>
<dbReference type="GO" id="GO:0003908">
    <property type="term" value="F:methylated-DNA-[protein]-cysteine S-methyltransferase activity"/>
    <property type="evidence" value="ECO:0007669"/>
    <property type="project" value="UniProtKB-EC"/>
</dbReference>
<dbReference type="SUPFAM" id="SSF53155">
    <property type="entry name" value="Methylated DNA-protein cysteine methyltransferase domain"/>
    <property type="match status" value="1"/>
</dbReference>
<feature type="non-terminal residue" evidence="12">
    <location>
        <position position="151"/>
    </location>
</feature>
<dbReference type="Pfam" id="PF01035">
    <property type="entry name" value="DNA_binding_1"/>
    <property type="match status" value="1"/>
</dbReference>
<dbReference type="Gene3D" id="3.30.160.70">
    <property type="entry name" value="Methylated DNA-protein cysteine methyltransferase domain"/>
    <property type="match status" value="1"/>
</dbReference>
<proteinExistence type="inferred from homology"/>
<name>A0A7R8WVZ3_9CRUS</name>
<evidence type="ECO:0000313" key="12">
    <source>
        <dbReference type="EMBL" id="CAD7238935.1"/>
    </source>
</evidence>
<dbReference type="PROSITE" id="PS51257">
    <property type="entry name" value="PROKAR_LIPOPROTEIN"/>
    <property type="match status" value="1"/>
</dbReference>
<keyword evidence="7" id="KW-0227">DNA damage</keyword>
<evidence type="ECO:0000256" key="11">
    <source>
        <dbReference type="ARBA" id="ARBA00049348"/>
    </source>
</evidence>
<sequence length="151" mass="16596">MEKITYGLHDTPIGQIVVAQSCKGICWLGFMVSKEDGAYKGDGFTRMTEFFPNSELVRDDAQTEKLVEKIMQAWDQDTLADIDLDLRGTEFQRDVWQALLHIPKGQVISYGDVANDIGRPKASRAVGSAVGENPVSLIVPCHRVVQSSGGL</sequence>
<dbReference type="EC" id="2.1.1.63" evidence="3"/>
<evidence type="ECO:0000256" key="1">
    <source>
        <dbReference type="ARBA" id="ARBA00001286"/>
    </source>
</evidence>
<keyword evidence="8" id="KW-0234">DNA repair</keyword>
<keyword evidence="6" id="KW-0808">Transferase</keyword>
<dbReference type="GO" id="GO:0032259">
    <property type="term" value="P:methylation"/>
    <property type="evidence" value="ECO:0007669"/>
    <property type="project" value="UniProtKB-KW"/>
</dbReference>
<dbReference type="SUPFAM" id="SSF46767">
    <property type="entry name" value="Methylated DNA-protein cysteine methyltransferase, C-terminal domain"/>
    <property type="match status" value="1"/>
</dbReference>
<evidence type="ECO:0000256" key="10">
    <source>
        <dbReference type="ARBA" id="ARBA00031621"/>
    </source>
</evidence>
<dbReference type="InterPro" id="IPR014048">
    <property type="entry name" value="MethylDNA_cys_MeTrfase_DNA-bd"/>
</dbReference>
<comment type="catalytic activity">
    <reaction evidence="11">
        <text>a 6-O-methyl-2'-deoxyguanosine in DNA + L-cysteinyl-[protein] = S-methyl-L-cysteinyl-[protein] + a 2'-deoxyguanosine in DNA</text>
        <dbReference type="Rhea" id="RHEA:24000"/>
        <dbReference type="Rhea" id="RHEA-COMP:10131"/>
        <dbReference type="Rhea" id="RHEA-COMP:10132"/>
        <dbReference type="Rhea" id="RHEA-COMP:11367"/>
        <dbReference type="Rhea" id="RHEA-COMP:11368"/>
        <dbReference type="ChEBI" id="CHEBI:29950"/>
        <dbReference type="ChEBI" id="CHEBI:82612"/>
        <dbReference type="ChEBI" id="CHEBI:85445"/>
        <dbReference type="ChEBI" id="CHEBI:85448"/>
        <dbReference type="EC" id="2.1.1.63"/>
    </reaction>
</comment>